<keyword evidence="2" id="KW-0378">Hydrolase</keyword>
<dbReference type="SUPFAM" id="SSF52499">
    <property type="entry name" value="Isochorismatase-like hydrolases"/>
    <property type="match status" value="1"/>
</dbReference>
<evidence type="ECO:0000259" key="1">
    <source>
        <dbReference type="Pfam" id="PF00857"/>
    </source>
</evidence>
<dbReference type="RefSeq" id="WP_053182142.1">
    <property type="nucleotide sequence ID" value="NZ_LGIA01000144.1"/>
</dbReference>
<reference evidence="3" key="1">
    <citation type="submission" date="2015-07" db="EMBL/GenBank/DDBJ databases">
        <title>Genome sequencing of Sunxiuqinia dokdonensis strain SK.</title>
        <authorList>
            <person name="Ahn S."/>
            <person name="Kim B.-C."/>
        </authorList>
    </citation>
    <scope>NUCLEOTIDE SEQUENCE [LARGE SCALE GENOMIC DNA]</scope>
    <source>
        <strain evidence="3">SK</strain>
    </source>
</reference>
<sequence>MRITRENTIGLVVDIQERLVPAMADNETLVNNCQILVEGLQTLSIPLLVTQQYTKGLGETITEISSIIPNFSPIEKRAFSCCDETSVREQLKLNGAQNIIICGIESHVCVLQTAIDLKETGYNPVVVMDCVSSRSLDNVDLAAERFRHEGIMMTSYESILFELTRSSAAEEFRAISKLVK</sequence>
<dbReference type="InterPro" id="IPR036380">
    <property type="entry name" value="Isochorismatase-like_sf"/>
</dbReference>
<dbReference type="EMBL" id="LGIA01000144">
    <property type="protein sequence ID" value="KOH45372.1"/>
    <property type="molecule type" value="Genomic_DNA"/>
</dbReference>
<dbReference type="PATRIC" id="fig|1409788.3.peg.1888"/>
<dbReference type="OrthoDB" id="9789777at2"/>
<keyword evidence="3" id="KW-1185">Reference proteome</keyword>
<name>A0A0L8VB01_9BACT</name>
<feature type="domain" description="Isochorismatase-like" evidence="1">
    <location>
        <begin position="11"/>
        <end position="156"/>
    </location>
</feature>
<dbReference type="Proteomes" id="UP000036958">
    <property type="component" value="Unassembled WGS sequence"/>
</dbReference>
<dbReference type="InterPro" id="IPR000868">
    <property type="entry name" value="Isochorismatase-like_dom"/>
</dbReference>
<dbReference type="Gene3D" id="3.40.50.850">
    <property type="entry name" value="Isochorismatase-like"/>
    <property type="match status" value="1"/>
</dbReference>
<accession>A0A0L8VB01</accession>
<dbReference type="Pfam" id="PF00857">
    <property type="entry name" value="Isochorismatase"/>
    <property type="match status" value="1"/>
</dbReference>
<dbReference type="CDD" id="cd01012">
    <property type="entry name" value="YcaC_related"/>
    <property type="match status" value="1"/>
</dbReference>
<comment type="caution">
    <text evidence="2">The sequence shown here is derived from an EMBL/GenBank/DDBJ whole genome shotgun (WGS) entry which is preliminary data.</text>
</comment>
<organism evidence="2 3">
    <name type="scientific">Sunxiuqinia dokdonensis</name>
    <dbReference type="NCBI Taxonomy" id="1409788"/>
    <lineage>
        <taxon>Bacteria</taxon>
        <taxon>Pseudomonadati</taxon>
        <taxon>Bacteroidota</taxon>
        <taxon>Bacteroidia</taxon>
        <taxon>Marinilabiliales</taxon>
        <taxon>Prolixibacteraceae</taxon>
        <taxon>Sunxiuqinia</taxon>
    </lineage>
</organism>
<dbReference type="AlphaFoldDB" id="A0A0L8VB01"/>
<evidence type="ECO:0000313" key="2">
    <source>
        <dbReference type="EMBL" id="KOH45372.1"/>
    </source>
</evidence>
<proteinExistence type="predicted"/>
<evidence type="ECO:0000313" key="3">
    <source>
        <dbReference type="Proteomes" id="UP000036958"/>
    </source>
</evidence>
<dbReference type="PANTHER" id="PTHR14119">
    <property type="entry name" value="HYDROLASE"/>
    <property type="match status" value="1"/>
</dbReference>
<gene>
    <name evidence="2" type="ORF">NC99_18220</name>
</gene>
<dbReference type="InterPro" id="IPR050993">
    <property type="entry name" value="Isochorismatase_domain"/>
</dbReference>
<dbReference type="STRING" id="1409788.NC99_18220"/>
<protein>
    <submittedName>
        <fullName evidence="2">Isochorismatase hydrolase</fullName>
    </submittedName>
</protein>
<dbReference type="GO" id="GO:0016787">
    <property type="term" value="F:hydrolase activity"/>
    <property type="evidence" value="ECO:0007669"/>
    <property type="project" value="UniProtKB-KW"/>
</dbReference>
<dbReference type="PANTHER" id="PTHR14119:SF3">
    <property type="entry name" value="ISOCHORISMATASE DOMAIN-CONTAINING PROTEIN 2"/>
    <property type="match status" value="1"/>
</dbReference>